<evidence type="ECO:0008006" key="3">
    <source>
        <dbReference type="Google" id="ProtNLM"/>
    </source>
</evidence>
<evidence type="ECO:0000313" key="1">
    <source>
        <dbReference type="EMBL" id="GAA2661415.1"/>
    </source>
</evidence>
<reference evidence="1 2" key="1">
    <citation type="journal article" date="2019" name="Int. J. Syst. Evol. Microbiol.">
        <title>The Global Catalogue of Microorganisms (GCM) 10K type strain sequencing project: providing services to taxonomists for standard genome sequencing and annotation.</title>
        <authorList>
            <consortium name="The Broad Institute Genomics Platform"/>
            <consortium name="The Broad Institute Genome Sequencing Center for Infectious Disease"/>
            <person name="Wu L."/>
            <person name="Ma J."/>
        </authorList>
    </citation>
    <scope>NUCLEOTIDE SEQUENCE [LARGE SCALE GENOMIC DNA]</scope>
    <source>
        <strain evidence="1 2">JCM 4524</strain>
    </source>
</reference>
<gene>
    <name evidence="1" type="ORF">GCM10010307_79660</name>
</gene>
<protein>
    <recommendedName>
        <fullName evidence="3">PE domain-containing protein</fullName>
    </recommendedName>
</protein>
<dbReference type="Pfam" id="PF20117">
    <property type="entry name" value="DUF6507"/>
    <property type="match status" value="1"/>
</dbReference>
<organism evidence="1 2">
    <name type="scientific">Streptomyces vastus</name>
    <dbReference type="NCBI Taxonomy" id="285451"/>
    <lineage>
        <taxon>Bacteria</taxon>
        <taxon>Bacillati</taxon>
        <taxon>Actinomycetota</taxon>
        <taxon>Actinomycetes</taxon>
        <taxon>Kitasatosporales</taxon>
        <taxon>Streptomycetaceae</taxon>
        <taxon>Streptomyces</taxon>
    </lineage>
</organism>
<comment type="caution">
    <text evidence="1">The sequence shown here is derived from an EMBL/GenBank/DDBJ whole genome shotgun (WGS) entry which is preliminary data.</text>
</comment>
<evidence type="ECO:0000313" key="2">
    <source>
        <dbReference type="Proteomes" id="UP001500151"/>
    </source>
</evidence>
<sequence length="145" mass="14476">MGGPAYGYSGIWGLLVTAWDITPSGVGVVVSRVGDVMGVLDEIVQAYSGDLQGAATSAGTLAPGGASGEGAGQTGLVAAALAEFIEGTAEELQFIGERMGKSVNGAVEATAAYQSGDLEMAALLQQRAASVVEPDMPSGWQRGGL</sequence>
<keyword evidence="2" id="KW-1185">Reference proteome</keyword>
<proteinExistence type="predicted"/>
<dbReference type="InterPro" id="IPR045436">
    <property type="entry name" value="DUF6507"/>
</dbReference>
<accession>A0ABN3RUV1</accession>
<dbReference type="Proteomes" id="UP001500151">
    <property type="component" value="Unassembled WGS sequence"/>
</dbReference>
<name>A0ABN3RUV1_9ACTN</name>
<dbReference type="EMBL" id="BAAASJ010000120">
    <property type="protein sequence ID" value="GAA2661415.1"/>
    <property type="molecule type" value="Genomic_DNA"/>
</dbReference>